<dbReference type="InterPro" id="IPR036869">
    <property type="entry name" value="J_dom_sf"/>
</dbReference>
<feature type="transmembrane region" description="Helical" evidence="6">
    <location>
        <begin position="101"/>
        <end position="121"/>
    </location>
</feature>
<dbReference type="PANTHER" id="PTHR44825">
    <property type="match status" value="1"/>
</dbReference>
<accession>A0A7W2EJY6</accession>
<feature type="region of interest" description="Disordered" evidence="5">
    <location>
        <begin position="140"/>
        <end position="169"/>
    </location>
</feature>
<dbReference type="Proteomes" id="UP000566711">
    <property type="component" value="Unassembled WGS sequence"/>
</dbReference>
<keyword evidence="4 6" id="KW-0472">Membrane</keyword>
<evidence type="ECO:0000313" key="10">
    <source>
        <dbReference type="Proteomes" id="UP000566711"/>
    </source>
</evidence>
<dbReference type="InterPro" id="IPR052763">
    <property type="entry name" value="DnaJ_C4"/>
</dbReference>
<comment type="caution">
    <text evidence="9">The sequence shown here is derived from an EMBL/GenBank/DDBJ whole genome shotgun (WGS) entry which is preliminary data.</text>
</comment>
<dbReference type="EMBL" id="JACEZS010000016">
    <property type="protein sequence ID" value="MBA5607314.1"/>
    <property type="molecule type" value="Genomic_DNA"/>
</dbReference>
<dbReference type="GO" id="GO:0016020">
    <property type="term" value="C:membrane"/>
    <property type="evidence" value="ECO:0007669"/>
    <property type="project" value="UniProtKB-SubCell"/>
</dbReference>
<dbReference type="AlphaFoldDB" id="A0A7W2EJY6"/>
<feature type="domain" description="TonB C-terminal" evidence="8">
    <location>
        <begin position="308"/>
        <end position="396"/>
    </location>
</feature>
<evidence type="ECO:0000256" key="4">
    <source>
        <dbReference type="ARBA" id="ARBA00023136"/>
    </source>
</evidence>
<evidence type="ECO:0000259" key="8">
    <source>
        <dbReference type="PROSITE" id="PS52015"/>
    </source>
</evidence>
<dbReference type="RefSeq" id="WP_182219534.1">
    <property type="nucleotide sequence ID" value="NZ_JACEZS010000016.1"/>
</dbReference>
<evidence type="ECO:0000256" key="5">
    <source>
        <dbReference type="SAM" id="MobiDB-lite"/>
    </source>
</evidence>
<name>A0A7W2EJY6_9BURK</name>
<evidence type="ECO:0000256" key="6">
    <source>
        <dbReference type="SAM" id="Phobius"/>
    </source>
</evidence>
<dbReference type="PRINTS" id="PR00625">
    <property type="entry name" value="JDOMAIN"/>
</dbReference>
<keyword evidence="3 6" id="KW-1133">Transmembrane helix</keyword>
<feature type="domain" description="J" evidence="7">
    <location>
        <begin position="6"/>
        <end position="71"/>
    </location>
</feature>
<evidence type="ECO:0000256" key="2">
    <source>
        <dbReference type="ARBA" id="ARBA00022692"/>
    </source>
</evidence>
<dbReference type="Gene3D" id="1.10.287.110">
    <property type="entry name" value="DnaJ domain"/>
    <property type="match status" value="1"/>
</dbReference>
<dbReference type="CDD" id="cd06257">
    <property type="entry name" value="DnaJ"/>
    <property type="match status" value="1"/>
</dbReference>
<dbReference type="PROSITE" id="PS50076">
    <property type="entry name" value="DNAJ_2"/>
    <property type="match status" value="1"/>
</dbReference>
<gene>
    <name evidence="9" type="ORF">H3H36_18305</name>
</gene>
<organism evidence="9 10">
    <name type="scientific">Rugamonas fusca</name>
    <dbReference type="NCBI Taxonomy" id="2758568"/>
    <lineage>
        <taxon>Bacteria</taxon>
        <taxon>Pseudomonadati</taxon>
        <taxon>Pseudomonadota</taxon>
        <taxon>Betaproteobacteria</taxon>
        <taxon>Burkholderiales</taxon>
        <taxon>Oxalobacteraceae</taxon>
        <taxon>Telluria group</taxon>
        <taxon>Rugamonas</taxon>
    </lineage>
</organism>
<dbReference type="Pfam" id="PF03544">
    <property type="entry name" value="TonB_C"/>
    <property type="match status" value="1"/>
</dbReference>
<feature type="region of interest" description="Disordered" evidence="5">
    <location>
        <begin position="224"/>
        <end position="283"/>
    </location>
</feature>
<evidence type="ECO:0000313" key="9">
    <source>
        <dbReference type="EMBL" id="MBA5607314.1"/>
    </source>
</evidence>
<dbReference type="PANTHER" id="PTHR44825:SF1">
    <property type="entry name" value="DNAJ HOMOLOG SUBFAMILY C MEMBER 4"/>
    <property type="match status" value="1"/>
</dbReference>
<reference evidence="9 10" key="1">
    <citation type="submission" date="2020-07" db="EMBL/GenBank/DDBJ databases">
        <title>Novel species isolated from subtropical streams in China.</title>
        <authorList>
            <person name="Lu H."/>
        </authorList>
    </citation>
    <scope>NUCLEOTIDE SEQUENCE [LARGE SCALE GENOMIC DNA]</scope>
    <source>
        <strain evidence="9 10">FT3S</strain>
    </source>
</reference>
<keyword evidence="2 6" id="KW-0812">Transmembrane</keyword>
<dbReference type="GO" id="GO:0055085">
    <property type="term" value="P:transmembrane transport"/>
    <property type="evidence" value="ECO:0007669"/>
    <property type="project" value="InterPro"/>
</dbReference>
<dbReference type="InterPro" id="IPR037682">
    <property type="entry name" value="TonB_C"/>
</dbReference>
<dbReference type="SMART" id="SM00271">
    <property type="entry name" value="DnaJ"/>
    <property type="match status" value="1"/>
</dbReference>
<keyword evidence="10" id="KW-1185">Reference proteome</keyword>
<dbReference type="NCBIfam" id="TIGR01352">
    <property type="entry name" value="tonB_Cterm"/>
    <property type="match status" value="1"/>
</dbReference>
<dbReference type="InterPro" id="IPR001623">
    <property type="entry name" value="DnaJ_domain"/>
</dbReference>
<evidence type="ECO:0000256" key="1">
    <source>
        <dbReference type="ARBA" id="ARBA00004167"/>
    </source>
</evidence>
<dbReference type="SUPFAM" id="SSF46565">
    <property type="entry name" value="Chaperone J-domain"/>
    <property type="match status" value="1"/>
</dbReference>
<dbReference type="SUPFAM" id="SSF74653">
    <property type="entry name" value="TolA/TonB C-terminal domain"/>
    <property type="match status" value="1"/>
</dbReference>
<dbReference type="PROSITE" id="PS52015">
    <property type="entry name" value="TONB_CTD"/>
    <property type="match status" value="1"/>
</dbReference>
<dbReference type="Gene3D" id="3.30.1150.10">
    <property type="match status" value="1"/>
</dbReference>
<sequence>MTKSYSHYDSLNVTRDAPAEVIRAAYRSLSQKHHPDKNVGDQAAAQVMMRLNAAYSVLSDEEQRRRYDLQFQDAPDGNPGNRAHALLRQVRRLARGRNGRLAAVLLGATAMVSAPITWLIWKDHQTTLRIEQGLIDAAGHAPSPAAEWPGTADQQRAMPATGNARPTGPARTAVIQITAPPALETSSAARLSPAPAAASKMTDYARLSAMLKSMGLGLYKLDSSAPAKPAQPAPPQAPEVAKAEPAPPASMPAPVAAPANSLVRDETARPAAPPAPVRGDVKSATEASPVIAASPAKADAAAASQAARAAVVADAHNCVAPPYPLNAYRSGKTGSVLLAMLIGNDGRVIESKVQKSSGSSELDRAARDALALCKFKPADGQTTPAWANLTYVWSID</sequence>
<dbReference type="InterPro" id="IPR006260">
    <property type="entry name" value="TonB/TolA_C"/>
</dbReference>
<evidence type="ECO:0000259" key="7">
    <source>
        <dbReference type="PROSITE" id="PS50076"/>
    </source>
</evidence>
<dbReference type="Pfam" id="PF00226">
    <property type="entry name" value="DnaJ"/>
    <property type="match status" value="1"/>
</dbReference>
<protein>
    <submittedName>
        <fullName evidence="9">TonB family protein</fullName>
    </submittedName>
</protein>
<comment type="subcellular location">
    <subcellularLocation>
        <location evidence="1">Membrane</location>
        <topology evidence="1">Single-pass membrane protein</topology>
    </subcellularLocation>
</comment>
<evidence type="ECO:0000256" key="3">
    <source>
        <dbReference type="ARBA" id="ARBA00022989"/>
    </source>
</evidence>
<proteinExistence type="predicted"/>